<dbReference type="STRING" id="596151.DesfrDRAFT_0451"/>
<gene>
    <name evidence="1" type="ORF">DesfrDRAFT_0451</name>
</gene>
<evidence type="ECO:0000313" key="2">
    <source>
        <dbReference type="Proteomes" id="UP000006250"/>
    </source>
</evidence>
<keyword evidence="2" id="KW-1185">Reference proteome</keyword>
<dbReference type="EMBL" id="AECZ01000002">
    <property type="protein sequence ID" value="EFL52821.1"/>
    <property type="molecule type" value="Genomic_DNA"/>
</dbReference>
<dbReference type="RefSeq" id="WP_005990691.1">
    <property type="nucleotide sequence ID" value="NZ_AECZ01000002.1"/>
</dbReference>
<reference evidence="1 2" key="1">
    <citation type="submission" date="2010-08" db="EMBL/GenBank/DDBJ databases">
        <title>The draft genome of Desulfovibrio fructosovorans JJ.</title>
        <authorList>
            <consortium name="US DOE Joint Genome Institute (JGI-PGF)"/>
            <person name="Lucas S."/>
            <person name="Copeland A."/>
            <person name="Lapidus A."/>
            <person name="Cheng J.-F."/>
            <person name="Bruce D."/>
            <person name="Goodwin L."/>
            <person name="Pitluck S."/>
            <person name="Land M.L."/>
            <person name="Hauser L."/>
            <person name="Chang Y.-J."/>
            <person name="Jeffries C."/>
            <person name="Wall J.D."/>
            <person name="Stahl D.A."/>
            <person name="Arkin A.P."/>
            <person name="Dehal P."/>
            <person name="Stolyar S.M."/>
            <person name="Hazen T.C."/>
            <person name="Woyke T.J."/>
        </authorList>
    </citation>
    <scope>NUCLEOTIDE SEQUENCE [LARGE SCALE GENOMIC DNA]</scope>
    <source>
        <strain evidence="1 2">JJ</strain>
    </source>
</reference>
<dbReference type="AlphaFoldDB" id="E1JS52"/>
<organism evidence="1 2">
    <name type="scientific">Solidesulfovibrio fructosivorans JJ]</name>
    <dbReference type="NCBI Taxonomy" id="596151"/>
    <lineage>
        <taxon>Bacteria</taxon>
        <taxon>Pseudomonadati</taxon>
        <taxon>Thermodesulfobacteriota</taxon>
        <taxon>Desulfovibrionia</taxon>
        <taxon>Desulfovibrionales</taxon>
        <taxon>Desulfovibrionaceae</taxon>
        <taxon>Solidesulfovibrio</taxon>
    </lineage>
</organism>
<protein>
    <submittedName>
        <fullName evidence="1">Uncharacterized protein</fullName>
    </submittedName>
</protein>
<dbReference type="Proteomes" id="UP000006250">
    <property type="component" value="Unassembled WGS sequence"/>
</dbReference>
<accession>E1JS52</accession>
<comment type="caution">
    <text evidence="1">The sequence shown here is derived from an EMBL/GenBank/DDBJ whole genome shotgun (WGS) entry which is preliminary data.</text>
</comment>
<sequence>MALRLSTGLRNKLLGTEGFKTIMQNGVIRIFPGVQPSSADDGESVSHLLEITVSSGTFTAGTAVNGLNFAEPSGGSCAKASSEVWSGAAATTGTAGWFRFYANDMTTGSDTSHARFDGSVSTSGAQLNMSSTAITAGATTTIDSFVVTMPAS</sequence>
<proteinExistence type="predicted"/>
<dbReference type="OrthoDB" id="5455845at2"/>
<dbReference type="eggNOG" id="ENOG50335GX">
    <property type="taxonomic scope" value="Bacteria"/>
</dbReference>
<evidence type="ECO:0000313" key="1">
    <source>
        <dbReference type="EMBL" id="EFL52821.1"/>
    </source>
</evidence>
<name>E1JS52_SOLFR</name>